<organism evidence="1">
    <name type="scientific">Yersinia enterocolitica W22703</name>
    <dbReference type="NCBI Taxonomy" id="913028"/>
    <lineage>
        <taxon>Bacteria</taxon>
        <taxon>Pseudomonadati</taxon>
        <taxon>Pseudomonadota</taxon>
        <taxon>Gammaproteobacteria</taxon>
        <taxon>Enterobacterales</taxon>
        <taxon>Yersiniaceae</taxon>
        <taxon>Yersinia</taxon>
    </lineage>
</organism>
<evidence type="ECO:0000313" key="1">
    <source>
        <dbReference type="EMBL" id="CBX70178.1"/>
    </source>
</evidence>
<accession>F4MWH0</accession>
<sequence>MARRDDRNSLGGFHHGSGAIAPIKKPDIWLQYLSAIFKKKHLVYWERPYMSELITQIKLSTPDYTLLSQGSERQDTATVTMPYSKDGWVGESKTIYNNEKVVEATLKSHKVINGIVTAETATVVNTETFDGVTNKLTNVTEIYCLNIKKEIIEMSNYDPVYDKVKPINQVVTDQIFGPQGTINYSTVATLSYKPVSKKFVLTELVITSEYLDIGPGYKTQIAGKFDSVGNIIFYADSILDYNDTLLGKIELEREFNSNNDVVRSIKYIYNASNELMKKIEVCNYYDSQSNMTSSIKATRDANGKLIDRVKVLQEFNTNGVIIKKEIVEEVMYSNGATDTETTYKYYNGRFDDKNSFTSRVEKYFTTSNELIDTLETRQRFESSTSNKVAVTTNKVFNADGKLYYHDQQKQGSEPEVLLYKKDLVPTNANLRSNHISKSCYPLENNNQLIDSINSFPTREQAAGSVATVIDSYSNPGPWNLVPVVNYASKAPALY</sequence>
<name>F4MWH0_YEREN</name>
<dbReference type="AlphaFoldDB" id="F4MWH0"/>
<reference evidence="1" key="1">
    <citation type="journal article" date="2011" name="BMC Genomics">
        <title>Shotgun sequencing of Yersinia enterocolitica strain W22703 (biotype 2, serotype O:9): genomic evidence for oscillation between invertebrates and mammals.</title>
        <authorList>
            <person name="Fuchs T.M."/>
            <person name="Brandt K."/>
            <person name="Starke M."/>
            <person name="Rattei T."/>
        </authorList>
    </citation>
    <scope>NUCLEOTIDE SEQUENCE</scope>
</reference>
<proteinExistence type="predicted"/>
<protein>
    <submittedName>
        <fullName evidence="1">Uncharacterized protein</fullName>
    </submittedName>
</protein>
<dbReference type="EMBL" id="FR718519">
    <property type="protein sequence ID" value="CBX70178.1"/>
    <property type="molecule type" value="Genomic_DNA"/>
</dbReference>
<gene>
    <name evidence="1" type="ORF">YEW_DC13140</name>
</gene>